<dbReference type="GO" id="GO:0003723">
    <property type="term" value="F:RNA binding"/>
    <property type="evidence" value="ECO:0007669"/>
    <property type="project" value="InterPro"/>
</dbReference>
<evidence type="ECO:0000256" key="3">
    <source>
        <dbReference type="ARBA" id="ARBA00022741"/>
    </source>
</evidence>
<dbReference type="Proteomes" id="UP000234275">
    <property type="component" value="Unassembled WGS sequence"/>
</dbReference>
<dbReference type="SUPFAM" id="SSF88697">
    <property type="entry name" value="PUA domain-like"/>
    <property type="match status" value="1"/>
</dbReference>
<dbReference type="CDD" id="cd01900">
    <property type="entry name" value="YchF"/>
    <property type="match status" value="1"/>
</dbReference>
<proteinExistence type="inferred from homology"/>
<sequence length="583" mass="64088">MPPKKAVVQEKVLLGRPGNNLKSGIVGLANVGKSTLFQAITKSSLGNPANFPYATIDPEEARVVVPDERYDWLCEHYKPKSQVPANLTVYDIAGLTRGASTGAGLGNSFLSHIRAVDAIFQVVRCFDDAEIIHVEGDVDPIRDLTIINEELRIKDIEFTEKALEALGKQTRRGGQTLEMKKLREEEATVAKVLEFLKEGNDVRKGEWGPKEVEVINPLMLLTAKPVVYLVNLSERDYIRQKNKYLPKVFEWIKANSPGDPLIPISVAFEERLTRLESDAQVEEECKQLNTKSSLPKVITTMRQVLNLASFFTTGADEVRQWTIRKGIKAPAAAGVIHTDFEKTFIQAVVYNYNTLKEYGDEGAVKSAGKVMTKGKDYVVEDGDVLLIKAGAARAPSISNQVTMFKKDIPPSTRSKVKSSVQRGLRQRFVEAHPGFEPFIEEILPKKAQLDAVKLPDKCTLYTIDSSPLFFQPLDGPPLPHLRLVHAYPSALPTVQIDRGAIRFVLSGAALMAPGLTSAGGRLPDAEHKLEKGDVVAVLAEGKETACLVGSLKAGTEEIKSKPKGVAIDEGHYLGDGLWRMSLD</sequence>
<evidence type="ECO:0000259" key="6">
    <source>
        <dbReference type="PROSITE" id="PS51710"/>
    </source>
</evidence>
<dbReference type="PROSITE" id="PS50890">
    <property type="entry name" value="PUA"/>
    <property type="match status" value="1"/>
</dbReference>
<reference evidence="8 9" key="1">
    <citation type="submission" date="2016-12" db="EMBL/GenBank/DDBJ databases">
        <title>The genomes of Aspergillus section Nigri reveals drivers in fungal speciation.</title>
        <authorList>
            <consortium name="DOE Joint Genome Institute"/>
            <person name="Vesth T.C."/>
            <person name="Nybo J."/>
            <person name="Theobald S."/>
            <person name="Brandl J."/>
            <person name="Frisvad J.C."/>
            <person name="Nielsen K.F."/>
            <person name="Lyhne E.K."/>
            <person name="Kogle M.E."/>
            <person name="Kuo A."/>
            <person name="Riley R."/>
            <person name="Clum A."/>
            <person name="Nolan M."/>
            <person name="Lipzen A."/>
            <person name="Salamov A."/>
            <person name="Henrissat B."/>
            <person name="Wiebenga A."/>
            <person name="De Vries R.P."/>
            <person name="Grigoriev I.V."/>
            <person name="Mortensen U.H."/>
            <person name="Andersen M.R."/>
            <person name="Baker S.E."/>
        </authorList>
    </citation>
    <scope>NUCLEOTIDE SEQUENCE [LARGE SCALE GENOMIC DNA]</scope>
    <source>
        <strain evidence="8 9">IBT 23096</strain>
    </source>
</reference>
<dbReference type="InterPro" id="IPR004396">
    <property type="entry name" value="ATPase_YchF/OLA1"/>
</dbReference>
<comment type="caution">
    <text evidence="8">The sequence shown here is derived from an EMBL/GenBank/DDBJ whole genome shotgun (WGS) entry which is preliminary data.</text>
</comment>
<dbReference type="OrthoDB" id="424823at2759"/>
<dbReference type="InterPro" id="IPR012675">
    <property type="entry name" value="Beta-grasp_dom_sf"/>
</dbReference>
<protein>
    <recommendedName>
        <fullName evidence="5">Obg-like ATPase 1</fullName>
    </recommendedName>
</protein>
<comment type="similarity">
    <text evidence="5">Belongs to the TRAFAC class OBG-HflX-like GTPase superfamily. OBG GTPase family. YchF/OLA1 subfamily.</text>
</comment>
<dbReference type="FunFam" id="1.10.150.300:FF:000001">
    <property type="entry name" value="Ribosome-binding ATPase YchF"/>
    <property type="match status" value="1"/>
</dbReference>
<dbReference type="CDD" id="cd21155">
    <property type="entry name" value="PUA_MCTS-1-like"/>
    <property type="match status" value="1"/>
</dbReference>
<gene>
    <name evidence="8" type="ORF">P170DRAFT_418435</name>
</gene>
<evidence type="ECO:0000259" key="7">
    <source>
        <dbReference type="PROSITE" id="PS51880"/>
    </source>
</evidence>
<dbReference type="InterPro" id="IPR041366">
    <property type="entry name" value="Pre-PUA"/>
</dbReference>
<name>A0A2I2FTI7_9EURO</name>
<keyword evidence="4 5" id="KW-0067">ATP-binding</keyword>
<dbReference type="AlphaFoldDB" id="A0A2I2FTI7"/>
<dbReference type="Pfam" id="PF01472">
    <property type="entry name" value="PUA"/>
    <property type="match status" value="1"/>
</dbReference>
<dbReference type="GO" id="GO:0016887">
    <property type="term" value="F:ATP hydrolysis activity"/>
    <property type="evidence" value="ECO:0007669"/>
    <property type="project" value="UniProtKB-UniRule"/>
</dbReference>
<keyword evidence="3 5" id="KW-0547">Nucleotide-binding</keyword>
<dbReference type="InterPro" id="IPR027417">
    <property type="entry name" value="P-loop_NTPase"/>
</dbReference>
<evidence type="ECO:0000256" key="4">
    <source>
        <dbReference type="ARBA" id="ARBA00022840"/>
    </source>
</evidence>
<dbReference type="InterPro" id="IPR006073">
    <property type="entry name" value="GTP-bd"/>
</dbReference>
<accession>A0A2I2FTI7</accession>
<dbReference type="InterPro" id="IPR041706">
    <property type="entry name" value="YchF_N"/>
</dbReference>
<dbReference type="GeneID" id="36554920"/>
<dbReference type="FunFam" id="3.10.20.30:FF:000001">
    <property type="entry name" value="Ribosome-binding ATPase YchF"/>
    <property type="match status" value="1"/>
</dbReference>
<dbReference type="Pfam" id="PF01926">
    <property type="entry name" value="MMR_HSR1"/>
    <property type="match status" value="1"/>
</dbReference>
<dbReference type="PROSITE" id="PS51710">
    <property type="entry name" value="G_OBG"/>
    <property type="match status" value="1"/>
</dbReference>
<organism evidence="8 9">
    <name type="scientific">Aspergillus steynii IBT 23096</name>
    <dbReference type="NCBI Taxonomy" id="1392250"/>
    <lineage>
        <taxon>Eukaryota</taxon>
        <taxon>Fungi</taxon>
        <taxon>Dikarya</taxon>
        <taxon>Ascomycota</taxon>
        <taxon>Pezizomycotina</taxon>
        <taxon>Eurotiomycetes</taxon>
        <taxon>Eurotiomycetidae</taxon>
        <taxon>Eurotiales</taxon>
        <taxon>Aspergillaceae</taxon>
        <taxon>Aspergillus</taxon>
        <taxon>Aspergillus subgen. Circumdati</taxon>
    </lineage>
</organism>
<evidence type="ECO:0000313" key="9">
    <source>
        <dbReference type="Proteomes" id="UP000234275"/>
    </source>
</evidence>
<dbReference type="GO" id="GO:0005524">
    <property type="term" value="F:ATP binding"/>
    <property type="evidence" value="ECO:0007669"/>
    <property type="project" value="UniProtKB-UniRule"/>
</dbReference>
<dbReference type="CDD" id="cd11609">
    <property type="entry name" value="MCT1_N"/>
    <property type="match status" value="1"/>
</dbReference>
<evidence type="ECO:0000313" key="8">
    <source>
        <dbReference type="EMBL" id="PLB43955.1"/>
    </source>
</evidence>
<evidence type="ECO:0000256" key="2">
    <source>
        <dbReference type="ARBA" id="ARBA00022490"/>
    </source>
</evidence>
<evidence type="ECO:0000256" key="5">
    <source>
        <dbReference type="HAMAP-Rule" id="MF_03167"/>
    </source>
</evidence>
<comment type="function">
    <text evidence="5">Hydrolyzes ATP, and can also hydrolyze GTP with lower efficiency. Has lower affinity for GTP.</text>
</comment>
<dbReference type="Gene3D" id="1.10.150.300">
    <property type="entry name" value="TGS-like domain"/>
    <property type="match status" value="1"/>
</dbReference>
<dbReference type="RefSeq" id="XP_024699257.1">
    <property type="nucleotide sequence ID" value="XM_024847221.1"/>
</dbReference>
<feature type="binding site" evidence="5">
    <location>
        <position position="232"/>
    </location>
    <ligand>
        <name>ATP</name>
        <dbReference type="ChEBI" id="CHEBI:30616"/>
    </ligand>
</feature>
<feature type="domain" description="TGS" evidence="7">
    <location>
        <begin position="306"/>
        <end position="389"/>
    </location>
</feature>
<keyword evidence="2 5" id="KW-0963">Cytoplasm</keyword>
<dbReference type="Pfam" id="PF17832">
    <property type="entry name" value="Pre-PUA"/>
    <property type="match status" value="1"/>
</dbReference>
<dbReference type="InterPro" id="IPR031167">
    <property type="entry name" value="G_OBG"/>
</dbReference>
<feature type="binding site" evidence="5">
    <location>
        <begin position="30"/>
        <end position="35"/>
    </location>
    <ligand>
        <name>ATP</name>
        <dbReference type="ChEBI" id="CHEBI:30616"/>
    </ligand>
</feature>
<dbReference type="EMBL" id="MSFO01000010">
    <property type="protein sequence ID" value="PLB43955.1"/>
    <property type="molecule type" value="Genomic_DNA"/>
</dbReference>
<keyword evidence="5" id="KW-0378">Hydrolase</keyword>
<dbReference type="Pfam" id="PF06071">
    <property type="entry name" value="YchF-GTPase_C"/>
    <property type="match status" value="1"/>
</dbReference>
<dbReference type="Gene3D" id="3.10.20.30">
    <property type="match status" value="1"/>
</dbReference>
<dbReference type="PROSITE" id="PS51880">
    <property type="entry name" value="TGS"/>
    <property type="match status" value="1"/>
</dbReference>
<dbReference type="STRING" id="1392250.A0A2I2FTI7"/>
<comment type="subcellular location">
    <subcellularLocation>
        <location evidence="1 5">Cytoplasm</location>
    </subcellularLocation>
</comment>
<dbReference type="GO" id="GO:0043023">
    <property type="term" value="F:ribosomal large subunit binding"/>
    <property type="evidence" value="ECO:0007669"/>
    <property type="project" value="UniProtKB-UniRule"/>
</dbReference>
<dbReference type="NCBIfam" id="TIGR00092">
    <property type="entry name" value="redox-regulated ATPase YchF"/>
    <property type="match status" value="1"/>
</dbReference>
<feature type="domain" description="OBG-type G" evidence="6">
    <location>
        <begin position="21"/>
        <end position="284"/>
    </location>
</feature>
<dbReference type="InterPro" id="IPR002478">
    <property type="entry name" value="PUA"/>
</dbReference>
<dbReference type="SUPFAM" id="SSF52540">
    <property type="entry name" value="P-loop containing nucleoside triphosphate hydrolases"/>
    <property type="match status" value="1"/>
</dbReference>
<dbReference type="InterPro" id="IPR012676">
    <property type="entry name" value="TGS-like"/>
</dbReference>
<dbReference type="SUPFAM" id="SSF81271">
    <property type="entry name" value="TGS-like"/>
    <property type="match status" value="1"/>
</dbReference>
<comment type="subunit">
    <text evidence="5">Monomer.</text>
</comment>
<dbReference type="Gene3D" id="3.40.50.300">
    <property type="entry name" value="P-loop containing nucleotide triphosphate hydrolases"/>
    <property type="match status" value="1"/>
</dbReference>
<dbReference type="InterPro" id="IPR013029">
    <property type="entry name" value="YchF_C"/>
</dbReference>
<dbReference type="VEuPathDB" id="FungiDB:P170DRAFT_418435"/>
<dbReference type="CDD" id="cd04867">
    <property type="entry name" value="TGS_YchF_OLA1"/>
    <property type="match status" value="1"/>
</dbReference>
<dbReference type="InterPro" id="IPR023192">
    <property type="entry name" value="TGS-like_dom_sf"/>
</dbReference>
<dbReference type="InterPro" id="IPR004521">
    <property type="entry name" value="Uncharacterised_CHP00451"/>
</dbReference>
<dbReference type="PANTHER" id="PTHR23305">
    <property type="entry name" value="OBG GTPASE FAMILY"/>
    <property type="match status" value="1"/>
</dbReference>
<evidence type="ECO:0000256" key="1">
    <source>
        <dbReference type="ARBA" id="ARBA00004496"/>
    </source>
</evidence>
<dbReference type="InterPro" id="IPR004095">
    <property type="entry name" value="TGS"/>
</dbReference>
<dbReference type="Gene3D" id="3.10.400.20">
    <property type="match status" value="1"/>
</dbReference>
<dbReference type="GO" id="GO:0005737">
    <property type="term" value="C:cytoplasm"/>
    <property type="evidence" value="ECO:0007669"/>
    <property type="project" value="UniProtKB-SubCell"/>
</dbReference>
<dbReference type="GO" id="GO:0005525">
    <property type="term" value="F:GTP binding"/>
    <property type="evidence" value="ECO:0007669"/>
    <property type="project" value="InterPro"/>
</dbReference>
<dbReference type="NCBIfam" id="TIGR00451">
    <property type="entry name" value="unchar_dom_2"/>
    <property type="match status" value="1"/>
</dbReference>
<dbReference type="InterPro" id="IPR015947">
    <property type="entry name" value="PUA-like_sf"/>
</dbReference>
<dbReference type="HAMAP" id="MF_00944">
    <property type="entry name" value="YchF_OLA1_ATPase"/>
    <property type="match status" value="1"/>
</dbReference>
<dbReference type="SMART" id="SM00359">
    <property type="entry name" value="PUA"/>
    <property type="match status" value="1"/>
</dbReference>
<dbReference type="PRINTS" id="PR00326">
    <property type="entry name" value="GTP1OBG"/>
</dbReference>
<keyword evidence="9" id="KW-1185">Reference proteome</keyword>
<dbReference type="PANTHER" id="PTHR23305:SF11">
    <property type="entry name" value="OBG-LIKE ATPASE 1"/>
    <property type="match status" value="1"/>
</dbReference>